<organism evidence="1 2">
    <name type="scientific">Escherichia coli</name>
    <dbReference type="NCBI Taxonomy" id="562"/>
    <lineage>
        <taxon>Bacteria</taxon>
        <taxon>Pseudomonadati</taxon>
        <taxon>Pseudomonadota</taxon>
        <taxon>Gammaproteobacteria</taxon>
        <taxon>Enterobacterales</taxon>
        <taxon>Enterobacteriaceae</taxon>
        <taxon>Escherichia</taxon>
    </lineage>
</organism>
<sequence>MQRDLRGTGLINGRGGNAAPVKETRTCTVKEIIRDVLDTDVPDSECVFAVVLTRGDVRHIAQDWSLTDDELETVMQRLDDAFVYGACDRVVSDIVNELMEEKRVNRLVTVPAVLLEKVMVMAGSEIYRLHAVGSENGGDGDAFVREEREIMRVMRQALDGENG</sequence>
<dbReference type="AlphaFoldDB" id="A0A377HE22"/>
<accession>A0A377HE22</accession>
<dbReference type="RefSeq" id="WP_250114753.1">
    <property type="nucleotide sequence ID" value="NZ_UGGJ01000007.1"/>
</dbReference>
<dbReference type="Proteomes" id="UP000254460">
    <property type="component" value="Unassembled WGS sequence"/>
</dbReference>
<protein>
    <submittedName>
        <fullName evidence="1">YcjA</fullName>
    </submittedName>
</protein>
<name>A0A377HE22_ECOLX</name>
<proteinExistence type="predicted"/>
<evidence type="ECO:0000313" key="1">
    <source>
        <dbReference type="EMBL" id="STO40886.1"/>
    </source>
</evidence>
<reference evidence="1 2" key="1">
    <citation type="submission" date="2018-06" db="EMBL/GenBank/DDBJ databases">
        <authorList>
            <consortium name="Pathogen Informatics"/>
            <person name="Doyle S."/>
        </authorList>
    </citation>
    <scope>NUCLEOTIDE SEQUENCE [LARGE SCALE GENOMIC DNA]</scope>
    <source>
        <strain evidence="1 2">NCTC9706</strain>
    </source>
</reference>
<dbReference type="EMBL" id="UGGJ01000007">
    <property type="protein sequence ID" value="STO40886.1"/>
    <property type="molecule type" value="Genomic_DNA"/>
</dbReference>
<evidence type="ECO:0000313" key="2">
    <source>
        <dbReference type="Proteomes" id="UP000254460"/>
    </source>
</evidence>
<gene>
    <name evidence="1" type="ORF">NCTC9706_05221</name>
</gene>